<evidence type="ECO:0000256" key="1">
    <source>
        <dbReference type="ARBA" id="ARBA00008056"/>
    </source>
</evidence>
<dbReference type="InterPro" id="IPR005123">
    <property type="entry name" value="Oxoglu/Fe-dep_dioxygenase_dom"/>
</dbReference>
<dbReference type="GO" id="GO:0016491">
    <property type="term" value="F:oxidoreductase activity"/>
    <property type="evidence" value="ECO:0007669"/>
    <property type="project" value="UniProtKB-KW"/>
</dbReference>
<dbReference type="Pfam" id="PF03171">
    <property type="entry name" value="2OG-FeII_Oxy"/>
    <property type="match status" value="1"/>
</dbReference>
<comment type="caution">
    <text evidence="4">The sequence shown here is derived from an EMBL/GenBank/DDBJ whole genome shotgun (WGS) entry which is preliminary data.</text>
</comment>
<sequence>MAVDSLPQCEKFEPVSPTKEVHDFVSLRTVDLATYDDGPAARQKIAQDIHEAMTTQGFFYLVNHGLSEEQISRQVDIGHHILKNTPEEEKQALRAPMVEEGSYHGFKPRGHWRTAGNVRDKVENFNISRDMTRREQPKVMTPFKPEIQNFIDYTHKEILFKILHLFGIALKLDDEMLFVKMHSYEGHDETWLRYMKYYDDYTEEEKKSTGGLWMIGHQDFTSLSILFSQPMASLQVRDYQSTEWKFVKHIPGAIIVNAGETMMWWTGNYFKAAIHRVFQPPQDQRGRERCSVFYFCVPNDEVVINTLLEQSPVLRDAGVEMAHELDKAPTSKEWSNGRIAITGRNAVWDKKGEDQNVTEEKVGSVTTRWFR</sequence>
<dbReference type="PROSITE" id="PS51471">
    <property type="entry name" value="FE2OG_OXY"/>
    <property type="match status" value="1"/>
</dbReference>
<protein>
    <recommendedName>
        <fullName evidence="3">Fe2OG dioxygenase domain-containing protein</fullName>
    </recommendedName>
</protein>
<dbReference type="Proteomes" id="UP000191004">
    <property type="component" value="Unassembled WGS sequence"/>
</dbReference>
<dbReference type="PANTHER" id="PTHR47990">
    <property type="entry name" value="2-OXOGLUTARATE (2OG) AND FE(II)-DEPENDENT OXYGENASE SUPERFAMILY PROTEIN-RELATED"/>
    <property type="match status" value="1"/>
</dbReference>
<evidence type="ECO:0000256" key="2">
    <source>
        <dbReference type="RuleBase" id="RU003682"/>
    </source>
</evidence>
<feature type="domain" description="Fe2OG dioxygenase" evidence="3">
    <location>
        <begin position="188"/>
        <end position="298"/>
    </location>
</feature>
<keyword evidence="2" id="KW-0560">Oxidoreductase</keyword>
<name>A0A1T3CCQ0_9HYPO</name>
<keyword evidence="5" id="KW-1185">Reference proteome</keyword>
<dbReference type="SUPFAM" id="SSF51197">
    <property type="entry name" value="Clavaminate synthase-like"/>
    <property type="match status" value="1"/>
</dbReference>
<evidence type="ECO:0000313" key="5">
    <source>
        <dbReference type="Proteomes" id="UP000191004"/>
    </source>
</evidence>
<dbReference type="PRINTS" id="PR00682">
    <property type="entry name" value="IPNSYNTHASE"/>
</dbReference>
<dbReference type="InterPro" id="IPR027443">
    <property type="entry name" value="IPNS-like_sf"/>
</dbReference>
<dbReference type="Pfam" id="PF14226">
    <property type="entry name" value="DIOX_N"/>
    <property type="match status" value="1"/>
</dbReference>
<keyword evidence="2" id="KW-0408">Iron</keyword>
<accession>A0A1T3CCQ0</accession>
<dbReference type="InterPro" id="IPR026992">
    <property type="entry name" value="DIOX_N"/>
</dbReference>
<proteinExistence type="inferred from homology"/>
<dbReference type="EMBL" id="LVVK01000020">
    <property type="protein sequence ID" value="OPB38880.1"/>
    <property type="molecule type" value="Genomic_DNA"/>
</dbReference>
<evidence type="ECO:0000313" key="4">
    <source>
        <dbReference type="EMBL" id="OPB38880.1"/>
    </source>
</evidence>
<evidence type="ECO:0000259" key="3">
    <source>
        <dbReference type="PROSITE" id="PS51471"/>
    </source>
</evidence>
<organism evidence="4 5">
    <name type="scientific">Trichoderma guizhouense</name>
    <dbReference type="NCBI Taxonomy" id="1491466"/>
    <lineage>
        <taxon>Eukaryota</taxon>
        <taxon>Fungi</taxon>
        <taxon>Dikarya</taxon>
        <taxon>Ascomycota</taxon>
        <taxon>Pezizomycotina</taxon>
        <taxon>Sordariomycetes</taxon>
        <taxon>Hypocreomycetidae</taxon>
        <taxon>Hypocreales</taxon>
        <taxon>Hypocreaceae</taxon>
        <taxon>Trichoderma</taxon>
    </lineage>
</organism>
<dbReference type="GO" id="GO:0044283">
    <property type="term" value="P:small molecule biosynthetic process"/>
    <property type="evidence" value="ECO:0007669"/>
    <property type="project" value="UniProtKB-ARBA"/>
</dbReference>
<dbReference type="InterPro" id="IPR050231">
    <property type="entry name" value="Iron_ascorbate_oxido_reductase"/>
</dbReference>
<dbReference type="GO" id="GO:0046872">
    <property type="term" value="F:metal ion binding"/>
    <property type="evidence" value="ECO:0007669"/>
    <property type="project" value="UniProtKB-KW"/>
</dbReference>
<gene>
    <name evidence="4" type="ORF">A0O28_0019860</name>
</gene>
<reference evidence="4 5" key="1">
    <citation type="submission" date="2016-04" db="EMBL/GenBank/DDBJ databases">
        <title>Multiple horizontal gene transfer events from other fungi enriched the ability of the initially mycotrophic fungus Trichoderma (Ascomycota) to feed on dead plant biomass.</title>
        <authorList>
            <person name="Atanasova L."/>
            <person name="Chenthamara K."/>
            <person name="Zhang J."/>
            <person name="Grujic M."/>
            <person name="Henrissat B."/>
            <person name="Kuo A."/>
            <person name="Aertz A."/>
            <person name="Salamov A."/>
            <person name="Lipzen A."/>
            <person name="Labutti K."/>
            <person name="Barry K."/>
            <person name="Miao Y."/>
            <person name="Rahimi M.J."/>
            <person name="Shen Q."/>
            <person name="Grigoriev I.V."/>
            <person name="Kubicek C.P."/>
            <person name="Druzhinina I.S."/>
        </authorList>
    </citation>
    <scope>NUCLEOTIDE SEQUENCE [LARGE SCALE GENOMIC DNA]</scope>
    <source>
        <strain evidence="4 5">NJAU 4742</strain>
    </source>
</reference>
<dbReference type="AlphaFoldDB" id="A0A1T3CCQ0"/>
<keyword evidence="2" id="KW-0479">Metal-binding</keyword>
<dbReference type="Gene3D" id="2.60.120.330">
    <property type="entry name" value="B-lactam Antibiotic, Isopenicillin N Synthase, Chain"/>
    <property type="match status" value="1"/>
</dbReference>
<comment type="similarity">
    <text evidence="1 2">Belongs to the iron/ascorbate-dependent oxidoreductase family.</text>
</comment>
<dbReference type="InterPro" id="IPR044861">
    <property type="entry name" value="IPNS-like_FE2OG_OXY"/>
</dbReference>